<protein>
    <submittedName>
        <fullName evidence="4">DNA-binding protein, excisionase family</fullName>
    </submittedName>
</protein>
<organism evidence="4 5">
    <name type="scientific">Desulfosporosinus youngiae DSM 17734</name>
    <dbReference type="NCBI Taxonomy" id="768710"/>
    <lineage>
        <taxon>Bacteria</taxon>
        <taxon>Bacillati</taxon>
        <taxon>Bacillota</taxon>
        <taxon>Clostridia</taxon>
        <taxon>Eubacteriales</taxon>
        <taxon>Desulfitobacteriaceae</taxon>
        <taxon>Desulfosporosinus</taxon>
    </lineage>
</organism>
<gene>
    <name evidence="4" type="ORF">DesyoDRAFT_2628</name>
</gene>
<evidence type="ECO:0000313" key="5">
    <source>
        <dbReference type="Proteomes" id="UP000005104"/>
    </source>
</evidence>
<evidence type="ECO:0000259" key="2">
    <source>
        <dbReference type="Pfam" id="PF12727"/>
    </source>
</evidence>
<feature type="domain" description="Helix-turn-helix" evidence="3">
    <location>
        <begin position="7"/>
        <end position="54"/>
    </location>
</feature>
<proteinExistence type="predicted"/>
<dbReference type="Gene3D" id="3.40.190.10">
    <property type="entry name" value="Periplasmic binding protein-like II"/>
    <property type="match status" value="1"/>
</dbReference>
<evidence type="ECO:0000256" key="1">
    <source>
        <dbReference type="SAM" id="MobiDB-lite"/>
    </source>
</evidence>
<evidence type="ECO:0000313" key="4">
    <source>
        <dbReference type="EMBL" id="EHQ89694.1"/>
    </source>
</evidence>
<dbReference type="AlphaFoldDB" id="H5XV96"/>
<dbReference type="PANTHER" id="PTHR38431">
    <property type="entry name" value="BLL2305 PROTEIN"/>
    <property type="match status" value="1"/>
</dbReference>
<dbReference type="eggNOG" id="COG1910">
    <property type="taxonomic scope" value="Bacteria"/>
</dbReference>
<sequence>MANDVSYTPEEVAEILRISKFTVYELIKRGELMAYHVGRKVRIESADIESYKRKSKGLAPLDSPATTPSPSFAPTQGFSHNPSSDEGLVICGQDILLDILTRYLERQFPQVHFLRRYIGSIDGLMALYRGHANAVTAHLWDSDTNDYNLPYVRRLLPGHPTYIINLVYRMEGFYVAKGNPKNVTTWSDLTKPKVRFINRERGSGARVLLDEQLRILGIRSRDIVGYGEEEMTHLAVASKVARGEADVGLGIEKVAMQFVNLDFIPLHKERYDLVIRQEDLERTHFQALMSILKSPSFRNEVIGIGGYDISSMGEIMAEI</sequence>
<dbReference type="SUPFAM" id="SSF53850">
    <property type="entry name" value="Periplasmic binding protein-like II"/>
    <property type="match status" value="1"/>
</dbReference>
<dbReference type="OrthoDB" id="9804758at2"/>
<feature type="domain" description="PBP" evidence="2">
    <location>
        <begin position="102"/>
        <end position="293"/>
    </location>
</feature>
<dbReference type="Pfam" id="PF12728">
    <property type="entry name" value="HTH_17"/>
    <property type="match status" value="1"/>
</dbReference>
<dbReference type="InterPro" id="IPR041657">
    <property type="entry name" value="HTH_17"/>
</dbReference>
<reference evidence="4 5" key="1">
    <citation type="submission" date="2011-11" db="EMBL/GenBank/DDBJ databases">
        <title>The Noncontiguous Finished genome of Desulfosporosinus youngiae DSM 17734.</title>
        <authorList>
            <consortium name="US DOE Joint Genome Institute (JGI-PGF)"/>
            <person name="Lucas S."/>
            <person name="Han J."/>
            <person name="Lapidus A."/>
            <person name="Cheng J.-F."/>
            <person name="Goodwin L."/>
            <person name="Pitluck S."/>
            <person name="Peters L."/>
            <person name="Ovchinnikova G."/>
            <person name="Lu M."/>
            <person name="Land M.L."/>
            <person name="Hauser L."/>
            <person name="Pester M."/>
            <person name="Spring S."/>
            <person name="Ollivier B."/>
            <person name="Rattei T."/>
            <person name="Klenk H.-P."/>
            <person name="Wagner M."/>
            <person name="Loy A."/>
            <person name="Woyke T.J."/>
        </authorList>
    </citation>
    <scope>NUCLEOTIDE SEQUENCE [LARGE SCALE GENOMIC DNA]</scope>
    <source>
        <strain evidence="4 5">DSM 17734</strain>
    </source>
</reference>
<evidence type="ECO:0000259" key="3">
    <source>
        <dbReference type="Pfam" id="PF12728"/>
    </source>
</evidence>
<dbReference type="NCBIfam" id="TIGR01764">
    <property type="entry name" value="excise"/>
    <property type="match status" value="1"/>
</dbReference>
<dbReference type="HOGENOM" id="CLU_053344_0_0_9"/>
<dbReference type="InterPro" id="IPR010093">
    <property type="entry name" value="SinI_DNA-bd"/>
</dbReference>
<keyword evidence="5" id="KW-1185">Reference proteome</keyword>
<dbReference type="Pfam" id="PF12727">
    <property type="entry name" value="PBP_like"/>
    <property type="match status" value="1"/>
</dbReference>
<dbReference type="GO" id="GO:0003677">
    <property type="term" value="F:DNA binding"/>
    <property type="evidence" value="ECO:0007669"/>
    <property type="project" value="UniProtKB-KW"/>
</dbReference>
<accession>H5XV96</accession>
<dbReference type="Proteomes" id="UP000005104">
    <property type="component" value="Chromosome"/>
</dbReference>
<dbReference type="PANTHER" id="PTHR38431:SF1">
    <property type="entry name" value="BLL2305 PROTEIN"/>
    <property type="match status" value="1"/>
</dbReference>
<dbReference type="RefSeq" id="WP_007783618.1">
    <property type="nucleotide sequence ID" value="NZ_CM001441.1"/>
</dbReference>
<feature type="region of interest" description="Disordered" evidence="1">
    <location>
        <begin position="55"/>
        <end position="78"/>
    </location>
</feature>
<name>H5XV96_9FIRM</name>
<dbReference type="EMBL" id="CM001441">
    <property type="protein sequence ID" value="EHQ89694.1"/>
    <property type="molecule type" value="Genomic_DNA"/>
</dbReference>
<keyword evidence="4" id="KW-0238">DNA-binding</keyword>
<dbReference type="STRING" id="768710.DesyoDRAFT_2628"/>
<feature type="compositionally biased region" description="Low complexity" evidence="1">
    <location>
        <begin position="63"/>
        <end position="75"/>
    </location>
</feature>
<dbReference type="InterPro" id="IPR024370">
    <property type="entry name" value="PBP_domain"/>
</dbReference>